<dbReference type="RefSeq" id="WP_393993095.1">
    <property type="nucleotide sequence ID" value="NZ_JBAFVH010000007.1"/>
</dbReference>
<reference evidence="14 15" key="1">
    <citation type="submission" date="2024-02" db="EMBL/GenBank/DDBJ databases">
        <title>Expansion and revision of Xanthobacter and proposal of Roseixanthobacter gen. nov.</title>
        <authorList>
            <person name="Soltysiak M.P.M."/>
            <person name="Jalihal A."/>
            <person name="Ory A."/>
            <person name="Chrisophersen C."/>
            <person name="Lee A.D."/>
            <person name="Boulton J."/>
            <person name="Springer M."/>
        </authorList>
    </citation>
    <scope>NUCLEOTIDE SEQUENCE [LARGE SCALE GENOMIC DNA]</scope>
    <source>
        <strain evidence="14 15">23A</strain>
    </source>
</reference>
<keyword evidence="15" id="KW-1185">Reference proteome</keyword>
<comment type="caution">
    <text evidence="14">The sequence shown here is derived from an EMBL/GenBank/DDBJ whole genome shotgun (WGS) entry which is preliminary data.</text>
</comment>
<feature type="domain" description="Cytochrome b561 bacterial/Ni-hydrogenase" evidence="13">
    <location>
        <begin position="34"/>
        <end position="239"/>
    </location>
</feature>
<keyword evidence="7" id="KW-0479">Metal-binding</keyword>
<evidence type="ECO:0000256" key="2">
    <source>
        <dbReference type="ARBA" id="ARBA00008622"/>
    </source>
</evidence>
<accession>A0ABW6ZZ48</accession>
<dbReference type="InterPro" id="IPR051542">
    <property type="entry name" value="Hydrogenase_cytochrome"/>
</dbReference>
<evidence type="ECO:0000256" key="12">
    <source>
        <dbReference type="SAM" id="Phobius"/>
    </source>
</evidence>
<evidence type="ECO:0000256" key="4">
    <source>
        <dbReference type="ARBA" id="ARBA00022475"/>
    </source>
</evidence>
<evidence type="ECO:0000313" key="15">
    <source>
        <dbReference type="Proteomes" id="UP001604002"/>
    </source>
</evidence>
<comment type="similarity">
    <text evidence="2">Belongs to the HupC/HyaC/HydC family.</text>
</comment>
<keyword evidence="10" id="KW-0408">Iron</keyword>
<dbReference type="InterPro" id="IPR016174">
    <property type="entry name" value="Di-haem_cyt_TM"/>
</dbReference>
<dbReference type="PANTHER" id="PTHR30485">
    <property type="entry name" value="NI/FE-HYDROGENASE 1 B-TYPE CYTOCHROME SUBUNIT"/>
    <property type="match status" value="1"/>
</dbReference>
<dbReference type="Proteomes" id="UP001604002">
    <property type="component" value="Unassembled WGS sequence"/>
</dbReference>
<keyword evidence="8" id="KW-0249">Electron transport</keyword>
<organism evidence="14 15">
    <name type="scientific">Xanthobacter oligotrophicus</name>
    <dbReference type="NCBI Taxonomy" id="2607286"/>
    <lineage>
        <taxon>Bacteria</taxon>
        <taxon>Pseudomonadati</taxon>
        <taxon>Pseudomonadota</taxon>
        <taxon>Alphaproteobacteria</taxon>
        <taxon>Hyphomicrobiales</taxon>
        <taxon>Xanthobacteraceae</taxon>
        <taxon>Xanthobacter</taxon>
    </lineage>
</organism>
<evidence type="ECO:0000256" key="10">
    <source>
        <dbReference type="ARBA" id="ARBA00023004"/>
    </source>
</evidence>
<gene>
    <name evidence="14" type="primary">cybH</name>
    <name evidence="14" type="ORF">V5F32_14140</name>
</gene>
<sequence>MTDTSLSGAAPPAAPATPVAQAIKGGKKLTTVYVYEAPVRLWHWVNALSIVVLCITGYFIGSPFPTLSGEASSHYLMGTIRFVHFSAGYILAVGFLGRIIWAFFGNKYSRELFTFPFWRKSFWRGFFVEIKWYAFLKPRPLKFVGHNPLAQVFMFFVMVLGLAFMIVTGFALYSEGTGAGSWQDRLFGWVLPLLGGSMQVHTLHHLGMWVIILFVIIHVYSVIREDIMSRQTMVSAITNGHRTFRDDDPE</sequence>
<evidence type="ECO:0000256" key="1">
    <source>
        <dbReference type="ARBA" id="ARBA00004651"/>
    </source>
</evidence>
<evidence type="ECO:0000256" key="8">
    <source>
        <dbReference type="ARBA" id="ARBA00022982"/>
    </source>
</evidence>
<dbReference type="NCBIfam" id="TIGR02125">
    <property type="entry name" value="CytB-hydogenase"/>
    <property type="match status" value="1"/>
</dbReference>
<dbReference type="InterPro" id="IPR000516">
    <property type="entry name" value="Ni-dep_Hydgase_cyt-B"/>
</dbReference>
<feature type="transmembrane region" description="Helical" evidence="12">
    <location>
        <begin position="148"/>
        <end position="173"/>
    </location>
</feature>
<evidence type="ECO:0000313" key="14">
    <source>
        <dbReference type="EMBL" id="MFG1373310.1"/>
    </source>
</evidence>
<feature type="transmembrane region" description="Helical" evidence="12">
    <location>
        <begin position="41"/>
        <end position="61"/>
    </location>
</feature>
<comment type="subcellular location">
    <subcellularLocation>
        <location evidence="1">Cell membrane</location>
        <topology evidence="1">Multi-pass membrane protein</topology>
    </subcellularLocation>
</comment>
<keyword evidence="3" id="KW-0813">Transport</keyword>
<dbReference type="SUPFAM" id="SSF81342">
    <property type="entry name" value="Transmembrane di-heme cytochromes"/>
    <property type="match status" value="1"/>
</dbReference>
<proteinExistence type="inferred from homology"/>
<protein>
    <submittedName>
        <fullName evidence="14">Ni/Fe-hydrogenase, b-type cytochrome subunit</fullName>
    </submittedName>
</protein>
<feature type="transmembrane region" description="Helical" evidence="12">
    <location>
        <begin position="82"/>
        <end position="101"/>
    </location>
</feature>
<dbReference type="PANTHER" id="PTHR30485:SF0">
    <property type="entry name" value="NI_FE-HYDROGENASE 1 B-TYPE CYTOCHROME SUBUNIT-RELATED"/>
    <property type="match status" value="1"/>
</dbReference>
<dbReference type="PRINTS" id="PR00161">
    <property type="entry name" value="NIHGNASECYTB"/>
</dbReference>
<evidence type="ECO:0000256" key="6">
    <source>
        <dbReference type="ARBA" id="ARBA00022692"/>
    </source>
</evidence>
<evidence type="ECO:0000256" key="7">
    <source>
        <dbReference type="ARBA" id="ARBA00022723"/>
    </source>
</evidence>
<dbReference type="InterPro" id="IPR011577">
    <property type="entry name" value="Cyt_b561_bac/Ni-Hgenase"/>
</dbReference>
<dbReference type="EMBL" id="JBAFVH010000007">
    <property type="protein sequence ID" value="MFG1373310.1"/>
    <property type="molecule type" value="Genomic_DNA"/>
</dbReference>
<dbReference type="Pfam" id="PF01292">
    <property type="entry name" value="Ni_hydr_CYTB"/>
    <property type="match status" value="1"/>
</dbReference>
<dbReference type="PROSITE" id="PS00883">
    <property type="entry name" value="NI_HGENASE_CYTB_2"/>
    <property type="match status" value="1"/>
</dbReference>
<keyword evidence="9 12" id="KW-1133">Transmembrane helix</keyword>
<dbReference type="PROSITE" id="PS00882">
    <property type="entry name" value="NI_HGENASE_CYTB_1"/>
    <property type="match status" value="1"/>
</dbReference>
<keyword evidence="5" id="KW-0349">Heme</keyword>
<dbReference type="Gene3D" id="1.20.950.20">
    <property type="entry name" value="Transmembrane di-heme cytochromes, Chain C"/>
    <property type="match status" value="1"/>
</dbReference>
<keyword evidence="4" id="KW-1003">Cell membrane</keyword>
<feature type="transmembrane region" description="Helical" evidence="12">
    <location>
        <begin position="206"/>
        <end position="223"/>
    </location>
</feature>
<evidence type="ECO:0000256" key="9">
    <source>
        <dbReference type="ARBA" id="ARBA00022989"/>
    </source>
</evidence>
<evidence type="ECO:0000256" key="11">
    <source>
        <dbReference type="ARBA" id="ARBA00023136"/>
    </source>
</evidence>
<evidence type="ECO:0000259" key="13">
    <source>
        <dbReference type="Pfam" id="PF01292"/>
    </source>
</evidence>
<keyword evidence="11 12" id="KW-0472">Membrane</keyword>
<evidence type="ECO:0000256" key="5">
    <source>
        <dbReference type="ARBA" id="ARBA00022617"/>
    </source>
</evidence>
<name>A0ABW6ZZ48_9HYPH</name>
<keyword evidence="6 12" id="KW-0812">Transmembrane</keyword>
<evidence type="ECO:0000256" key="3">
    <source>
        <dbReference type="ARBA" id="ARBA00022448"/>
    </source>
</evidence>